<name>A0AAU7F7L0_9NEIS</name>
<evidence type="ECO:0000313" key="1">
    <source>
        <dbReference type="EMBL" id="XBL99707.1"/>
    </source>
</evidence>
<dbReference type="AlphaFoldDB" id="A0AAU7F7L0"/>
<proteinExistence type="predicted"/>
<protein>
    <submittedName>
        <fullName evidence="1">Uncharacterized protein</fullName>
    </submittedName>
</protein>
<dbReference type="RefSeq" id="WP_348944113.1">
    <property type="nucleotide sequence ID" value="NZ_CP157355.1"/>
</dbReference>
<accession>A0AAU7F7L0</accession>
<reference evidence="1" key="1">
    <citation type="submission" date="2024-05" db="EMBL/GenBank/DDBJ databases">
        <authorList>
            <person name="Yang L."/>
            <person name="Pan L."/>
        </authorList>
    </citation>
    <scope>NUCLEOTIDE SEQUENCE</scope>
    <source>
        <strain evidence="1">FCG-7</strain>
    </source>
</reference>
<dbReference type="EMBL" id="CP157355">
    <property type="protein sequence ID" value="XBL99707.1"/>
    <property type="molecule type" value="Genomic_DNA"/>
</dbReference>
<dbReference type="KEGG" id="cmav:ABHF33_11610"/>
<sequence length="59" mass="6966">MLNTDSNTGNPQQAQQRLSHEITHELEQCLALCQQLRIDFYDCLAHARIEFERHQREQG</sequence>
<gene>
    <name evidence="1" type="ORF">ABHF33_11610</name>
</gene>
<organism evidence="1">
    <name type="scientific">Chitinibacter mangrovi</name>
    <dbReference type="NCBI Taxonomy" id="3153927"/>
    <lineage>
        <taxon>Bacteria</taxon>
        <taxon>Pseudomonadati</taxon>
        <taxon>Pseudomonadota</taxon>
        <taxon>Betaproteobacteria</taxon>
        <taxon>Neisseriales</taxon>
        <taxon>Chitinibacteraceae</taxon>
        <taxon>Chitinibacter</taxon>
    </lineage>
</organism>